<dbReference type="EMBL" id="JAIZAY010000021">
    <property type="protein sequence ID" value="KAJ8021854.1"/>
    <property type="molecule type" value="Genomic_DNA"/>
</dbReference>
<dbReference type="InterPro" id="IPR050370">
    <property type="entry name" value="HES_HEY"/>
</dbReference>
<dbReference type="InterPro" id="IPR011598">
    <property type="entry name" value="bHLH_dom"/>
</dbReference>
<keyword evidence="3" id="KW-0804">Transcription</keyword>
<keyword evidence="2" id="KW-0805">Transcription regulation</keyword>
<evidence type="ECO:0000256" key="1">
    <source>
        <dbReference type="ARBA" id="ARBA00004123"/>
    </source>
</evidence>
<dbReference type="CDD" id="cd11410">
    <property type="entry name" value="bHLH_O_HES"/>
    <property type="match status" value="1"/>
</dbReference>
<comment type="subcellular location">
    <subcellularLocation>
        <location evidence="1">Nucleus</location>
    </subcellularLocation>
</comment>
<dbReference type="SMART" id="SM00353">
    <property type="entry name" value="HLH"/>
    <property type="match status" value="1"/>
</dbReference>
<dbReference type="Pfam" id="PF00010">
    <property type="entry name" value="HLH"/>
    <property type="match status" value="1"/>
</dbReference>
<dbReference type="Pfam" id="PF07527">
    <property type="entry name" value="Hairy_orange"/>
    <property type="match status" value="1"/>
</dbReference>
<feature type="domain" description="Orange" evidence="6">
    <location>
        <begin position="85"/>
        <end position="118"/>
    </location>
</feature>
<protein>
    <submittedName>
        <fullName evidence="7">Transcription factor HES-1-B</fullName>
    </submittedName>
</protein>
<dbReference type="SUPFAM" id="SSF47459">
    <property type="entry name" value="HLH, helix-loop-helix DNA-binding domain"/>
    <property type="match status" value="1"/>
</dbReference>
<accession>A0A9Q0YJW8</accession>
<sequence length="244" mass="27908">MDRILQSDVRQHKRRPRINKHLTERKRRARINDSLLQLKSIVYPALNDKLSQSSKVEKADILEMTLLYLRGLQGQTYCKSTADQFQAGFTKCFGEVSQFLLSCDSVDSDTRVKLMNHLADFCTRKMTPPAVPAQPEHQIFSPKTTGPYSDPQPKTSLPHDTMLSIRAPPLRELNFERRKTATIEKRYPSVIQEQHYPEVTVLTPPPSPVIRQHPTPKDCVMSGCIDAHGPSYTSGALMWRPWLR</sequence>
<dbReference type="InterPro" id="IPR036638">
    <property type="entry name" value="HLH_DNA-bd_sf"/>
</dbReference>
<evidence type="ECO:0000259" key="6">
    <source>
        <dbReference type="PROSITE" id="PS51054"/>
    </source>
</evidence>
<dbReference type="PROSITE" id="PS50888">
    <property type="entry name" value="BHLH"/>
    <property type="match status" value="1"/>
</dbReference>
<dbReference type="GO" id="GO:0003677">
    <property type="term" value="F:DNA binding"/>
    <property type="evidence" value="ECO:0007669"/>
    <property type="project" value="InterPro"/>
</dbReference>
<evidence type="ECO:0000256" key="2">
    <source>
        <dbReference type="ARBA" id="ARBA00023015"/>
    </source>
</evidence>
<dbReference type="OrthoDB" id="6085656at2759"/>
<keyword evidence="4" id="KW-0539">Nucleus</keyword>
<dbReference type="Gene3D" id="4.10.280.10">
    <property type="entry name" value="Helix-loop-helix DNA-binding domain"/>
    <property type="match status" value="1"/>
</dbReference>
<comment type="caution">
    <text evidence="7">The sequence shown here is derived from an EMBL/GenBank/DDBJ whole genome shotgun (WGS) entry which is preliminary data.</text>
</comment>
<organism evidence="7 8">
    <name type="scientific">Holothuria leucospilota</name>
    <name type="common">Black long sea cucumber</name>
    <name type="synonym">Mertensiothuria leucospilota</name>
    <dbReference type="NCBI Taxonomy" id="206669"/>
    <lineage>
        <taxon>Eukaryota</taxon>
        <taxon>Metazoa</taxon>
        <taxon>Echinodermata</taxon>
        <taxon>Eleutherozoa</taxon>
        <taxon>Echinozoa</taxon>
        <taxon>Holothuroidea</taxon>
        <taxon>Aspidochirotacea</taxon>
        <taxon>Aspidochirotida</taxon>
        <taxon>Holothuriidae</taxon>
        <taxon>Holothuria</taxon>
    </lineage>
</organism>
<evidence type="ECO:0000259" key="5">
    <source>
        <dbReference type="PROSITE" id="PS50888"/>
    </source>
</evidence>
<evidence type="ECO:0000256" key="3">
    <source>
        <dbReference type="ARBA" id="ARBA00023163"/>
    </source>
</evidence>
<dbReference type="SUPFAM" id="SSF158457">
    <property type="entry name" value="Orange domain-like"/>
    <property type="match status" value="1"/>
</dbReference>
<proteinExistence type="predicted"/>
<name>A0A9Q0YJW8_HOLLE</name>
<dbReference type="PANTHER" id="PTHR10985">
    <property type="entry name" value="BASIC HELIX-LOOP-HELIX TRANSCRIPTION FACTOR, HES-RELATED"/>
    <property type="match status" value="1"/>
</dbReference>
<keyword evidence="8" id="KW-1185">Reference proteome</keyword>
<evidence type="ECO:0000313" key="7">
    <source>
        <dbReference type="EMBL" id="KAJ8021854.1"/>
    </source>
</evidence>
<gene>
    <name evidence="7" type="ORF">HOLleu_39167</name>
</gene>
<dbReference type="GO" id="GO:0005634">
    <property type="term" value="C:nucleus"/>
    <property type="evidence" value="ECO:0007669"/>
    <property type="project" value="UniProtKB-SubCell"/>
</dbReference>
<evidence type="ECO:0000313" key="8">
    <source>
        <dbReference type="Proteomes" id="UP001152320"/>
    </source>
</evidence>
<reference evidence="7" key="1">
    <citation type="submission" date="2021-10" db="EMBL/GenBank/DDBJ databases">
        <title>Tropical sea cucumber genome reveals ecological adaptation and Cuvierian tubules defense mechanism.</title>
        <authorList>
            <person name="Chen T."/>
        </authorList>
    </citation>
    <scope>NUCLEOTIDE SEQUENCE</scope>
    <source>
        <strain evidence="7">Nanhai2018</strain>
        <tissue evidence="7">Muscle</tissue>
    </source>
</reference>
<dbReference type="AlphaFoldDB" id="A0A9Q0YJW8"/>
<dbReference type="Proteomes" id="UP001152320">
    <property type="component" value="Chromosome 21"/>
</dbReference>
<dbReference type="SMART" id="SM00511">
    <property type="entry name" value="ORANGE"/>
    <property type="match status" value="1"/>
</dbReference>
<dbReference type="PROSITE" id="PS51054">
    <property type="entry name" value="ORANGE"/>
    <property type="match status" value="1"/>
</dbReference>
<dbReference type="Gene3D" id="6.10.250.980">
    <property type="match status" value="1"/>
</dbReference>
<evidence type="ECO:0000256" key="4">
    <source>
        <dbReference type="ARBA" id="ARBA00023242"/>
    </source>
</evidence>
<dbReference type="InterPro" id="IPR003650">
    <property type="entry name" value="Orange_dom"/>
</dbReference>
<dbReference type="GO" id="GO:0006355">
    <property type="term" value="P:regulation of DNA-templated transcription"/>
    <property type="evidence" value="ECO:0007669"/>
    <property type="project" value="InterPro"/>
</dbReference>
<feature type="domain" description="BHLH" evidence="5">
    <location>
        <begin position="15"/>
        <end position="72"/>
    </location>
</feature>
<dbReference type="GO" id="GO:0046983">
    <property type="term" value="F:protein dimerization activity"/>
    <property type="evidence" value="ECO:0007669"/>
    <property type="project" value="InterPro"/>
</dbReference>